<evidence type="ECO:0000256" key="8">
    <source>
        <dbReference type="ARBA" id="ARBA00023242"/>
    </source>
</evidence>
<dbReference type="InterPro" id="IPR001781">
    <property type="entry name" value="Znf_LIM"/>
</dbReference>
<dbReference type="KEGG" id="tad:TRIADDRAFT_30033"/>
<keyword evidence="5 10" id="KW-0440">LIM domain</keyword>
<dbReference type="RefSeq" id="XP_002115790.1">
    <property type="nucleotide sequence ID" value="XM_002115754.1"/>
</dbReference>
<name>B3S6L5_TRIAD</name>
<dbReference type="InParanoid" id="B3S6L5"/>
<dbReference type="PhylomeDB" id="B3S6L5"/>
<dbReference type="InterPro" id="IPR049619">
    <property type="entry name" value="Lhx1/5_LIM2"/>
</dbReference>
<dbReference type="FunFam" id="2.10.110.10:FF:000032">
    <property type="entry name" value="LIM/homeobox protein Lhx3"/>
    <property type="match status" value="1"/>
</dbReference>
<dbReference type="CDD" id="cd09367">
    <property type="entry name" value="LIM1_Lhx1_Lhx5"/>
    <property type="match status" value="1"/>
</dbReference>
<evidence type="ECO:0000256" key="6">
    <source>
        <dbReference type="ARBA" id="ARBA00023125"/>
    </source>
</evidence>
<gene>
    <name evidence="15" type="ORF">TRIADDRAFT_30033</name>
</gene>
<evidence type="ECO:0000256" key="4">
    <source>
        <dbReference type="ARBA" id="ARBA00022833"/>
    </source>
</evidence>
<dbReference type="HOGENOM" id="CLU_027802_2_1_1"/>
<dbReference type="Gene3D" id="1.10.10.60">
    <property type="entry name" value="Homeodomain-like"/>
    <property type="match status" value="1"/>
</dbReference>
<dbReference type="SUPFAM" id="SSF46689">
    <property type="entry name" value="Homeodomain-like"/>
    <property type="match status" value="1"/>
</dbReference>
<dbReference type="FunFam" id="2.10.110.10:FF:000006">
    <property type="entry name" value="LIM homeobox transcription factor 1-beta"/>
    <property type="match status" value="1"/>
</dbReference>
<protein>
    <submittedName>
        <fullName evidence="15">Uncharacterized protein</fullName>
    </submittedName>
</protein>
<feature type="domain" description="LIM zinc-binding" evidence="13">
    <location>
        <begin position="62"/>
        <end position="124"/>
    </location>
</feature>
<dbReference type="SUPFAM" id="SSF57716">
    <property type="entry name" value="Glucocorticoid receptor-like (DNA-binding domain)"/>
    <property type="match status" value="2"/>
</dbReference>
<dbReference type="CDD" id="cd00086">
    <property type="entry name" value="homeodomain"/>
    <property type="match status" value="1"/>
</dbReference>
<dbReference type="Pfam" id="PF00046">
    <property type="entry name" value="Homeodomain"/>
    <property type="match status" value="1"/>
</dbReference>
<dbReference type="CDD" id="cd09375">
    <property type="entry name" value="LIM2_Lhx1_Lhx5"/>
    <property type="match status" value="1"/>
</dbReference>
<dbReference type="PROSITE" id="PS50023">
    <property type="entry name" value="LIM_DOMAIN_2"/>
    <property type="match status" value="2"/>
</dbReference>
<dbReference type="GO" id="GO:0006357">
    <property type="term" value="P:regulation of transcription by RNA polymerase II"/>
    <property type="evidence" value="ECO:0000318"/>
    <property type="project" value="GO_Central"/>
</dbReference>
<evidence type="ECO:0000256" key="2">
    <source>
        <dbReference type="ARBA" id="ARBA00022723"/>
    </source>
</evidence>
<keyword evidence="8 9" id="KW-0539">Nucleus</keyword>
<dbReference type="Gene3D" id="2.10.110.10">
    <property type="entry name" value="Cysteine Rich Protein"/>
    <property type="match status" value="2"/>
</dbReference>
<evidence type="ECO:0000313" key="16">
    <source>
        <dbReference type="Proteomes" id="UP000009022"/>
    </source>
</evidence>
<dbReference type="CTD" id="6757003"/>
<dbReference type="PANTHER" id="PTHR24208:SF105">
    <property type="entry name" value="DLIM1"/>
    <property type="match status" value="1"/>
</dbReference>
<dbReference type="FunFam" id="1.10.10.60:FF:000075">
    <property type="entry name" value="LIM/homeobox protein Lhx1"/>
    <property type="match status" value="1"/>
</dbReference>
<feature type="DNA-binding region" description="Homeobox" evidence="9">
    <location>
        <begin position="178"/>
        <end position="237"/>
    </location>
</feature>
<keyword evidence="7 9" id="KW-0371">Homeobox</keyword>
<dbReference type="FunCoup" id="B3S6L5">
    <property type="interactions" value="31"/>
</dbReference>
<dbReference type="OMA" id="IHITENF"/>
<keyword evidence="6 9" id="KW-0238">DNA-binding</keyword>
<feature type="region of interest" description="Disordered" evidence="12">
    <location>
        <begin position="125"/>
        <end position="184"/>
    </location>
</feature>
<keyword evidence="2 10" id="KW-0479">Metal-binding</keyword>
<keyword evidence="4 10" id="KW-0862">Zinc</keyword>
<evidence type="ECO:0000256" key="1">
    <source>
        <dbReference type="ARBA" id="ARBA00004123"/>
    </source>
</evidence>
<sequence>MISCAGCQLPICDKFLLSVLDRKWHTKCVQCSQCKVQLSEKCFSRDGKLYCRNDFYRTYGTKCSGCGIGIPPNELVRRARDDVYHIKCLKCAICGRQMSTGEQLYINQHNQYICQADYQNSISSTNTSLNDQSLTDDKEDDNSDYDEKEDETEDLLDNNNEDDLQADNDNESGNNCKKRGPRTTIKTEQLEMLKNAFAITPKPTRLIRERLAQQTGLNMRVIQVWFQNRRSKERRVKQNACRAMFRHNYQPYLLPYRHGQLRYDMKLPQYSDETCSSPSFVPMIGKSIYISI</sequence>
<dbReference type="PROSITE" id="PS00027">
    <property type="entry name" value="HOMEOBOX_1"/>
    <property type="match status" value="1"/>
</dbReference>
<dbReference type="InterPro" id="IPR017970">
    <property type="entry name" value="Homeobox_CS"/>
</dbReference>
<comment type="subcellular location">
    <subcellularLocation>
        <location evidence="1 9 11">Nucleus</location>
    </subcellularLocation>
</comment>
<evidence type="ECO:0000259" key="14">
    <source>
        <dbReference type="PROSITE" id="PS50071"/>
    </source>
</evidence>
<dbReference type="AlphaFoldDB" id="B3S6L5"/>
<dbReference type="EMBL" id="DS985252">
    <property type="protein sequence ID" value="EDV21642.1"/>
    <property type="molecule type" value="Genomic_DNA"/>
</dbReference>
<dbReference type="PANTHER" id="PTHR24208">
    <property type="entry name" value="LIM/HOMEOBOX PROTEIN LHX"/>
    <property type="match status" value="1"/>
</dbReference>
<organism evidence="15 16">
    <name type="scientific">Trichoplax adhaerens</name>
    <name type="common">Trichoplax reptans</name>
    <dbReference type="NCBI Taxonomy" id="10228"/>
    <lineage>
        <taxon>Eukaryota</taxon>
        <taxon>Metazoa</taxon>
        <taxon>Placozoa</taxon>
        <taxon>Uniplacotomia</taxon>
        <taxon>Trichoplacea</taxon>
        <taxon>Trichoplacidae</taxon>
        <taxon>Trichoplax</taxon>
    </lineage>
</organism>
<dbReference type="GO" id="GO:0008270">
    <property type="term" value="F:zinc ion binding"/>
    <property type="evidence" value="ECO:0007669"/>
    <property type="project" value="InterPro"/>
</dbReference>
<evidence type="ECO:0000256" key="10">
    <source>
        <dbReference type="PROSITE-ProRule" id="PRU00125"/>
    </source>
</evidence>
<evidence type="ECO:0000256" key="12">
    <source>
        <dbReference type="SAM" id="MobiDB-lite"/>
    </source>
</evidence>
<keyword evidence="3" id="KW-0677">Repeat</keyword>
<dbReference type="Pfam" id="PF00412">
    <property type="entry name" value="LIM"/>
    <property type="match status" value="2"/>
</dbReference>
<keyword evidence="16" id="KW-1185">Reference proteome</keyword>
<dbReference type="SMART" id="SM00389">
    <property type="entry name" value="HOX"/>
    <property type="match status" value="1"/>
</dbReference>
<proteinExistence type="predicted"/>
<evidence type="ECO:0000259" key="13">
    <source>
        <dbReference type="PROSITE" id="PS50023"/>
    </source>
</evidence>
<feature type="domain" description="LIM zinc-binding" evidence="13">
    <location>
        <begin position="2"/>
        <end position="61"/>
    </location>
</feature>
<evidence type="ECO:0000256" key="5">
    <source>
        <dbReference type="ARBA" id="ARBA00023038"/>
    </source>
</evidence>
<dbReference type="eggNOG" id="KOG0490">
    <property type="taxonomic scope" value="Eukaryota"/>
</dbReference>
<dbReference type="InterPro" id="IPR009057">
    <property type="entry name" value="Homeodomain-like_sf"/>
</dbReference>
<dbReference type="InterPro" id="IPR001356">
    <property type="entry name" value="HD"/>
</dbReference>
<dbReference type="OrthoDB" id="10068367at2759"/>
<dbReference type="GO" id="GO:0005634">
    <property type="term" value="C:nucleus"/>
    <property type="evidence" value="ECO:0000318"/>
    <property type="project" value="GO_Central"/>
</dbReference>
<dbReference type="GeneID" id="6757003"/>
<evidence type="ECO:0000256" key="11">
    <source>
        <dbReference type="RuleBase" id="RU000682"/>
    </source>
</evidence>
<dbReference type="PROSITE" id="PS00478">
    <property type="entry name" value="LIM_DOMAIN_1"/>
    <property type="match status" value="2"/>
</dbReference>
<reference evidence="15 16" key="1">
    <citation type="journal article" date="2008" name="Nature">
        <title>The Trichoplax genome and the nature of placozoans.</title>
        <authorList>
            <person name="Srivastava M."/>
            <person name="Begovic E."/>
            <person name="Chapman J."/>
            <person name="Putnam N.H."/>
            <person name="Hellsten U."/>
            <person name="Kawashima T."/>
            <person name="Kuo A."/>
            <person name="Mitros T."/>
            <person name="Salamov A."/>
            <person name="Carpenter M.L."/>
            <person name="Signorovitch A.Y."/>
            <person name="Moreno M.A."/>
            <person name="Kamm K."/>
            <person name="Grimwood J."/>
            <person name="Schmutz J."/>
            <person name="Shapiro H."/>
            <person name="Grigoriev I.V."/>
            <person name="Buss L.W."/>
            <person name="Schierwater B."/>
            <person name="Dellaporta S.L."/>
            <person name="Rokhsar D.S."/>
        </authorList>
    </citation>
    <scope>NUCLEOTIDE SEQUENCE [LARGE SCALE GENOMIC DNA]</scope>
    <source>
        <strain evidence="15 16">Grell-BS-1999</strain>
    </source>
</reference>
<evidence type="ECO:0000256" key="3">
    <source>
        <dbReference type="ARBA" id="ARBA00022737"/>
    </source>
</evidence>
<feature type="domain" description="Homeobox" evidence="14">
    <location>
        <begin position="176"/>
        <end position="236"/>
    </location>
</feature>
<dbReference type="STRING" id="10228.B3S6L5"/>
<dbReference type="GO" id="GO:0030182">
    <property type="term" value="P:neuron differentiation"/>
    <property type="evidence" value="ECO:0000318"/>
    <property type="project" value="GO_Central"/>
</dbReference>
<dbReference type="GO" id="GO:0000981">
    <property type="term" value="F:DNA-binding transcription factor activity, RNA polymerase II-specific"/>
    <property type="evidence" value="ECO:0000318"/>
    <property type="project" value="GO_Central"/>
</dbReference>
<dbReference type="InterPro" id="IPR049618">
    <property type="entry name" value="Lhx1/5_LIM1"/>
</dbReference>
<evidence type="ECO:0000313" key="15">
    <source>
        <dbReference type="EMBL" id="EDV21642.1"/>
    </source>
</evidence>
<feature type="compositionally biased region" description="Acidic residues" evidence="12">
    <location>
        <begin position="137"/>
        <end position="170"/>
    </location>
</feature>
<dbReference type="SMART" id="SM00132">
    <property type="entry name" value="LIM"/>
    <property type="match status" value="2"/>
</dbReference>
<evidence type="ECO:0000256" key="9">
    <source>
        <dbReference type="PROSITE-ProRule" id="PRU00108"/>
    </source>
</evidence>
<dbReference type="PROSITE" id="PS50071">
    <property type="entry name" value="HOMEOBOX_2"/>
    <property type="match status" value="1"/>
</dbReference>
<evidence type="ECO:0000256" key="7">
    <source>
        <dbReference type="ARBA" id="ARBA00023155"/>
    </source>
</evidence>
<dbReference type="GO" id="GO:0000977">
    <property type="term" value="F:RNA polymerase II transcription regulatory region sequence-specific DNA binding"/>
    <property type="evidence" value="ECO:0000318"/>
    <property type="project" value="GO_Central"/>
</dbReference>
<dbReference type="Proteomes" id="UP000009022">
    <property type="component" value="Unassembled WGS sequence"/>
</dbReference>
<accession>B3S6L5</accession>
<dbReference type="InterPro" id="IPR050453">
    <property type="entry name" value="LIM_Homeobox_TF"/>
</dbReference>